<reference evidence="1" key="1">
    <citation type="submission" date="2021-02" db="EMBL/GenBank/DDBJ databases">
        <authorList>
            <person name="Nowell W R."/>
        </authorList>
    </citation>
    <scope>NUCLEOTIDE SEQUENCE</scope>
    <source>
        <strain evidence="1">Ploen Becks lab</strain>
    </source>
</reference>
<organism evidence="1 2">
    <name type="scientific">Brachionus calyciflorus</name>
    <dbReference type="NCBI Taxonomy" id="104777"/>
    <lineage>
        <taxon>Eukaryota</taxon>
        <taxon>Metazoa</taxon>
        <taxon>Spiralia</taxon>
        <taxon>Gnathifera</taxon>
        <taxon>Rotifera</taxon>
        <taxon>Eurotatoria</taxon>
        <taxon>Monogononta</taxon>
        <taxon>Pseudotrocha</taxon>
        <taxon>Ploima</taxon>
        <taxon>Brachionidae</taxon>
        <taxon>Brachionus</taxon>
    </lineage>
</organism>
<keyword evidence="2" id="KW-1185">Reference proteome</keyword>
<name>A0A814JZ68_9BILA</name>
<evidence type="ECO:0000313" key="2">
    <source>
        <dbReference type="Proteomes" id="UP000663879"/>
    </source>
</evidence>
<evidence type="ECO:0000313" key="1">
    <source>
        <dbReference type="EMBL" id="CAF1044514.1"/>
    </source>
</evidence>
<proteinExistence type="predicted"/>
<gene>
    <name evidence="1" type="ORF">OXX778_LOCUS18516</name>
</gene>
<comment type="caution">
    <text evidence="1">The sequence shown here is derived from an EMBL/GenBank/DDBJ whole genome shotgun (WGS) entry which is preliminary data.</text>
</comment>
<sequence>MDITLKIGADILISLPIESLKVVIQKQQEELGKAFILRDIQIIEVISAEFETWFTATAALKTESPKKIFTDLIALQSKMVSGVIKVEPENQATTSRISMEMNKI</sequence>
<protein>
    <submittedName>
        <fullName evidence="1">Uncharacterized protein</fullName>
    </submittedName>
</protein>
<dbReference type="EMBL" id="CAJNOC010005171">
    <property type="protein sequence ID" value="CAF1044514.1"/>
    <property type="molecule type" value="Genomic_DNA"/>
</dbReference>
<dbReference type="Proteomes" id="UP000663879">
    <property type="component" value="Unassembled WGS sequence"/>
</dbReference>
<dbReference type="AlphaFoldDB" id="A0A814JZ68"/>
<accession>A0A814JZ68</accession>